<keyword evidence="3" id="KW-1185">Reference proteome</keyword>
<sequence>MGEGSHWERQENKSTSRISTCTYRIPYMRVRPCARSFLIKHRRLQERRDPGLECQRGYDTKEGEGEGEVIDRGGKSPGWSVAFTSWHCCWSRRTERSYILKQKRNGI</sequence>
<feature type="compositionally biased region" description="Basic and acidic residues" evidence="1">
    <location>
        <begin position="53"/>
        <end position="74"/>
    </location>
</feature>
<reference evidence="2 3" key="1">
    <citation type="journal article" date="2021" name="J. Hered.">
        <title>A chromosome-level genome assembly of the parasitoid wasp, Cotesia glomerata (Hymenoptera: Braconidae).</title>
        <authorList>
            <person name="Pinto B.J."/>
            <person name="Weis J.J."/>
            <person name="Gamble T."/>
            <person name="Ode P.J."/>
            <person name="Paul R."/>
            <person name="Zaspel J.M."/>
        </authorList>
    </citation>
    <scope>NUCLEOTIDE SEQUENCE [LARGE SCALE GENOMIC DNA]</scope>
    <source>
        <strain evidence="2">CgM1</strain>
    </source>
</reference>
<evidence type="ECO:0000313" key="3">
    <source>
        <dbReference type="Proteomes" id="UP000826195"/>
    </source>
</evidence>
<accession>A0AAV7HX85</accession>
<evidence type="ECO:0000256" key="1">
    <source>
        <dbReference type="SAM" id="MobiDB-lite"/>
    </source>
</evidence>
<feature type="region of interest" description="Disordered" evidence="1">
    <location>
        <begin position="53"/>
        <end position="75"/>
    </location>
</feature>
<dbReference type="Proteomes" id="UP000826195">
    <property type="component" value="Unassembled WGS sequence"/>
</dbReference>
<protein>
    <submittedName>
        <fullName evidence="2">Uncharacterized protein</fullName>
    </submittedName>
</protein>
<evidence type="ECO:0000313" key="2">
    <source>
        <dbReference type="EMBL" id="KAH0539383.1"/>
    </source>
</evidence>
<proteinExistence type="predicted"/>
<gene>
    <name evidence="2" type="ORF">KQX54_004449</name>
</gene>
<organism evidence="2 3">
    <name type="scientific">Cotesia glomerata</name>
    <name type="common">Lepidopteran parasitic wasp</name>
    <name type="synonym">Apanteles glomeratus</name>
    <dbReference type="NCBI Taxonomy" id="32391"/>
    <lineage>
        <taxon>Eukaryota</taxon>
        <taxon>Metazoa</taxon>
        <taxon>Ecdysozoa</taxon>
        <taxon>Arthropoda</taxon>
        <taxon>Hexapoda</taxon>
        <taxon>Insecta</taxon>
        <taxon>Pterygota</taxon>
        <taxon>Neoptera</taxon>
        <taxon>Endopterygota</taxon>
        <taxon>Hymenoptera</taxon>
        <taxon>Apocrita</taxon>
        <taxon>Ichneumonoidea</taxon>
        <taxon>Braconidae</taxon>
        <taxon>Microgastrinae</taxon>
        <taxon>Cotesia</taxon>
    </lineage>
</organism>
<comment type="caution">
    <text evidence="2">The sequence shown here is derived from an EMBL/GenBank/DDBJ whole genome shotgun (WGS) entry which is preliminary data.</text>
</comment>
<name>A0AAV7HX85_COTGL</name>
<dbReference type="EMBL" id="JAHXZJ010002609">
    <property type="protein sequence ID" value="KAH0539383.1"/>
    <property type="molecule type" value="Genomic_DNA"/>
</dbReference>
<dbReference type="AlphaFoldDB" id="A0AAV7HX85"/>